<evidence type="ECO:0000313" key="1">
    <source>
        <dbReference type="EMBL" id="KAI3758942.1"/>
    </source>
</evidence>
<reference evidence="1 2" key="2">
    <citation type="journal article" date="2022" name="Mol. Ecol. Resour.">
        <title>The genomes of chicory, endive, great burdock and yacon provide insights into Asteraceae paleo-polyploidization history and plant inulin production.</title>
        <authorList>
            <person name="Fan W."/>
            <person name="Wang S."/>
            <person name="Wang H."/>
            <person name="Wang A."/>
            <person name="Jiang F."/>
            <person name="Liu H."/>
            <person name="Zhao H."/>
            <person name="Xu D."/>
            <person name="Zhang Y."/>
        </authorList>
    </citation>
    <scope>NUCLEOTIDE SEQUENCE [LARGE SCALE GENOMIC DNA]</scope>
    <source>
        <strain evidence="2">cv. Niubang</strain>
    </source>
</reference>
<evidence type="ECO:0000313" key="2">
    <source>
        <dbReference type="Proteomes" id="UP001055879"/>
    </source>
</evidence>
<dbReference type="EMBL" id="CM042048">
    <property type="protein sequence ID" value="KAI3758942.1"/>
    <property type="molecule type" value="Genomic_DNA"/>
</dbReference>
<protein>
    <submittedName>
        <fullName evidence="1">Uncharacterized protein</fullName>
    </submittedName>
</protein>
<keyword evidence="2" id="KW-1185">Reference proteome</keyword>
<organism evidence="1 2">
    <name type="scientific">Arctium lappa</name>
    <name type="common">Greater burdock</name>
    <name type="synonym">Lappa major</name>
    <dbReference type="NCBI Taxonomy" id="4217"/>
    <lineage>
        <taxon>Eukaryota</taxon>
        <taxon>Viridiplantae</taxon>
        <taxon>Streptophyta</taxon>
        <taxon>Embryophyta</taxon>
        <taxon>Tracheophyta</taxon>
        <taxon>Spermatophyta</taxon>
        <taxon>Magnoliopsida</taxon>
        <taxon>eudicotyledons</taxon>
        <taxon>Gunneridae</taxon>
        <taxon>Pentapetalae</taxon>
        <taxon>asterids</taxon>
        <taxon>campanulids</taxon>
        <taxon>Asterales</taxon>
        <taxon>Asteraceae</taxon>
        <taxon>Carduoideae</taxon>
        <taxon>Cardueae</taxon>
        <taxon>Arctiinae</taxon>
        <taxon>Arctium</taxon>
    </lineage>
</organism>
<sequence length="308" mass="34484">MIGHTMTRVKALTAGSFHSYPPSQVLLNALFLTTKISKSTAKIFFSLSLSRFFLDLVRNIFLLLYSKRYKISSPAMVKQSCSVVSEMTGNHVLRSDFVEQEETSIMESQKKESSEWTNEKHSLYLKSIEASFVDQLYNSLDMQSCQTQKTCSSIAISAWKNNSNASGQFKVLQAGSWSKKHFRRENSQLKDADRPHVSPGNPWIQHFTNGSRHGAVAIPSLQERASTTATSLHSPVSESLLHQDSDCSNTEVTDQNFVEDASIEKAHRPRSRKRMRTSIAAHPSNDQVVPFCTSPATEIADSYVSPKE</sequence>
<proteinExistence type="predicted"/>
<dbReference type="Proteomes" id="UP001055879">
    <property type="component" value="Linkage Group LG02"/>
</dbReference>
<gene>
    <name evidence="1" type="ORF">L6452_06515</name>
</gene>
<reference evidence="2" key="1">
    <citation type="journal article" date="2022" name="Mol. Ecol. Resour.">
        <title>The genomes of chicory, endive, great burdock and yacon provide insights into Asteraceae palaeo-polyploidization history and plant inulin production.</title>
        <authorList>
            <person name="Fan W."/>
            <person name="Wang S."/>
            <person name="Wang H."/>
            <person name="Wang A."/>
            <person name="Jiang F."/>
            <person name="Liu H."/>
            <person name="Zhao H."/>
            <person name="Xu D."/>
            <person name="Zhang Y."/>
        </authorList>
    </citation>
    <scope>NUCLEOTIDE SEQUENCE [LARGE SCALE GENOMIC DNA]</scope>
    <source>
        <strain evidence="2">cv. Niubang</strain>
    </source>
</reference>
<name>A0ACB9EJE0_ARCLA</name>
<accession>A0ACB9EJE0</accession>
<comment type="caution">
    <text evidence="1">The sequence shown here is derived from an EMBL/GenBank/DDBJ whole genome shotgun (WGS) entry which is preliminary data.</text>
</comment>